<sequence>MSYSSPNSNTPTQNNGISENRPTFYRSRQSAS</sequence>
<proteinExistence type="predicted"/>
<dbReference type="EMBL" id="GBXM01108889">
    <property type="protein sequence ID" value="JAG99687.1"/>
    <property type="molecule type" value="Transcribed_RNA"/>
</dbReference>
<dbReference type="AlphaFoldDB" id="A0A0E9P750"/>
<evidence type="ECO:0000313" key="2">
    <source>
        <dbReference type="EMBL" id="JAG99687.1"/>
    </source>
</evidence>
<reference evidence="2" key="2">
    <citation type="journal article" date="2015" name="Fish Shellfish Immunol.">
        <title>Early steps in the European eel (Anguilla anguilla)-Vibrio vulnificus interaction in the gills: Role of the RtxA13 toxin.</title>
        <authorList>
            <person name="Callol A."/>
            <person name="Pajuelo D."/>
            <person name="Ebbesson L."/>
            <person name="Teles M."/>
            <person name="MacKenzie S."/>
            <person name="Amaro C."/>
        </authorList>
    </citation>
    <scope>NUCLEOTIDE SEQUENCE</scope>
</reference>
<protein>
    <submittedName>
        <fullName evidence="2">Uncharacterized protein</fullName>
    </submittedName>
</protein>
<reference evidence="2" key="1">
    <citation type="submission" date="2014-11" db="EMBL/GenBank/DDBJ databases">
        <authorList>
            <person name="Amaro Gonzalez C."/>
        </authorList>
    </citation>
    <scope>NUCLEOTIDE SEQUENCE</scope>
</reference>
<feature type="compositionally biased region" description="Polar residues" evidence="1">
    <location>
        <begin position="16"/>
        <end position="32"/>
    </location>
</feature>
<evidence type="ECO:0000256" key="1">
    <source>
        <dbReference type="SAM" id="MobiDB-lite"/>
    </source>
</evidence>
<feature type="compositionally biased region" description="Low complexity" evidence="1">
    <location>
        <begin position="1"/>
        <end position="15"/>
    </location>
</feature>
<accession>A0A0E9P750</accession>
<organism evidence="2">
    <name type="scientific">Anguilla anguilla</name>
    <name type="common">European freshwater eel</name>
    <name type="synonym">Muraena anguilla</name>
    <dbReference type="NCBI Taxonomy" id="7936"/>
    <lineage>
        <taxon>Eukaryota</taxon>
        <taxon>Metazoa</taxon>
        <taxon>Chordata</taxon>
        <taxon>Craniata</taxon>
        <taxon>Vertebrata</taxon>
        <taxon>Euteleostomi</taxon>
        <taxon>Actinopterygii</taxon>
        <taxon>Neopterygii</taxon>
        <taxon>Teleostei</taxon>
        <taxon>Anguilliformes</taxon>
        <taxon>Anguillidae</taxon>
        <taxon>Anguilla</taxon>
    </lineage>
</organism>
<feature type="region of interest" description="Disordered" evidence="1">
    <location>
        <begin position="1"/>
        <end position="32"/>
    </location>
</feature>
<name>A0A0E9P750_ANGAN</name>